<protein>
    <submittedName>
        <fullName evidence="1">Uncharacterized protein</fullName>
    </submittedName>
</protein>
<sequence>MPDINDWKNENEENIMRSYSGICDELIGMDEYNGNMMRPSSDISDELIGMNENDKSIMRSSSCISDEDDENFWILPSDFSLTSYIQSLEQLSEEVYDRQFTSSAEESSGTLGYISTQQVCRNDILTSNSVPVLQQTSEYHDTSNENLDIASFSDCEDLYDFISEALSSKVSDDNHLPGHNDDIRKTPTSDDITLESGSITNNVLEGITPFQSTEQEFVTENEKLLNKEGSMLVGGFERGMVSKWRERHEETPLQNVSYCLVNDKFKRAKFQIEVFIMRLKMTSIAFNLSSSQDYHHDMSKLITYMENITSSASESQFTGGIAKFTSDLKFDLALSNLFLYHFISYVHSTLDLEANLYDINDFLEYFLAAADAVVNGRLERKVLEDIKTRGIVQKLLESLSDLVSEETKYSTSTIESIIRCKKKSTIKAHMVRMHPRDSQKLFQETFSADLGNPSDTYVIYIWRILKLYSLDETDVKEFSVVCLSDTLKESGEFVDIVPLKELRGRETKIPLSQIRGNMSPAVSNNTKMIGPSHSSPDINFEWVDLKVGQVYENGVVFLTNMNDWLHRLLEIATEIENLEVKKYIKFVPALGTTYGFQIQNELQLSDIRERVPYIRVRVVRVRGPIACVYGIDTGSVFICETSHLFLLSSTLVSLKPCGRLAQFPFVPAPNGENMVLSLKLLVLLASRGIIMEHLSSINIRDLTVWIQVDCLTNLTLDLLGIIVKTDPNSSCVPDICLLLTDYLVHLIALRSIEKTCVDKAISVLLRAMESSDDVRLLLAKHGAFISLCDLGLELDDEGVWNSLQMLLGGKDAMDSILSVLRKMSNHGHKKYSKTGKMGCKHLKLLGREIADDISPSVIRIAAMPKFDRNWDIEVRNTIDRPNYVSYHDRGGWKWKKEEVLLADIAELHYGHQMNVKNDETHHIILDKSIPNIRMNTLLQ</sequence>
<feature type="non-terminal residue" evidence="1">
    <location>
        <position position="939"/>
    </location>
</feature>
<dbReference type="EMBL" id="JAXCGZ010004386">
    <property type="protein sequence ID" value="KAK7081852.1"/>
    <property type="molecule type" value="Genomic_DNA"/>
</dbReference>
<evidence type="ECO:0000313" key="1">
    <source>
        <dbReference type="EMBL" id="KAK7081852.1"/>
    </source>
</evidence>
<gene>
    <name evidence="1" type="ORF">SK128_022282</name>
</gene>
<organism evidence="1 2">
    <name type="scientific">Halocaridina rubra</name>
    <name type="common">Hawaiian red shrimp</name>
    <dbReference type="NCBI Taxonomy" id="373956"/>
    <lineage>
        <taxon>Eukaryota</taxon>
        <taxon>Metazoa</taxon>
        <taxon>Ecdysozoa</taxon>
        <taxon>Arthropoda</taxon>
        <taxon>Crustacea</taxon>
        <taxon>Multicrustacea</taxon>
        <taxon>Malacostraca</taxon>
        <taxon>Eumalacostraca</taxon>
        <taxon>Eucarida</taxon>
        <taxon>Decapoda</taxon>
        <taxon>Pleocyemata</taxon>
        <taxon>Caridea</taxon>
        <taxon>Atyoidea</taxon>
        <taxon>Atyidae</taxon>
        <taxon>Halocaridina</taxon>
    </lineage>
</organism>
<dbReference type="AlphaFoldDB" id="A0AAN8XCW6"/>
<comment type="caution">
    <text evidence="1">The sequence shown here is derived from an EMBL/GenBank/DDBJ whole genome shotgun (WGS) entry which is preliminary data.</text>
</comment>
<evidence type="ECO:0000313" key="2">
    <source>
        <dbReference type="Proteomes" id="UP001381693"/>
    </source>
</evidence>
<name>A0AAN8XCW6_HALRR</name>
<keyword evidence="2" id="KW-1185">Reference proteome</keyword>
<accession>A0AAN8XCW6</accession>
<reference evidence="1 2" key="1">
    <citation type="submission" date="2023-11" db="EMBL/GenBank/DDBJ databases">
        <title>Halocaridina rubra genome assembly.</title>
        <authorList>
            <person name="Smith C."/>
        </authorList>
    </citation>
    <scope>NUCLEOTIDE SEQUENCE [LARGE SCALE GENOMIC DNA]</scope>
    <source>
        <strain evidence="1">EP-1</strain>
        <tissue evidence="1">Whole</tissue>
    </source>
</reference>
<dbReference type="Proteomes" id="UP001381693">
    <property type="component" value="Unassembled WGS sequence"/>
</dbReference>
<proteinExistence type="predicted"/>